<feature type="signal peptide" evidence="6">
    <location>
        <begin position="1"/>
        <end position="20"/>
    </location>
</feature>
<feature type="region of interest" description="Disordered" evidence="5">
    <location>
        <begin position="451"/>
        <end position="496"/>
    </location>
</feature>
<feature type="compositionally biased region" description="Basic and acidic residues" evidence="5">
    <location>
        <begin position="451"/>
        <end position="463"/>
    </location>
</feature>
<dbReference type="PANTHER" id="PTHR43649">
    <property type="entry name" value="ARABINOSE-BINDING PROTEIN-RELATED"/>
    <property type="match status" value="1"/>
</dbReference>
<dbReference type="PROSITE" id="PS51257">
    <property type="entry name" value="PROKAR_LIPOPROTEIN"/>
    <property type="match status" value="1"/>
</dbReference>
<comment type="similarity">
    <text evidence="2">Belongs to the bacterial solute-binding protein 1 family.</text>
</comment>
<dbReference type="Pfam" id="PF01547">
    <property type="entry name" value="SBP_bac_1"/>
    <property type="match status" value="1"/>
</dbReference>
<sequence>MSIKGMRRALFFMMCIVLVAGCTSNPGAKEAESQSLRVMFWDENYFFQQYGDLFAMQHPNIEIEVVSTSNIYRDMGPEADYEKALEDFIEKEQPDVLMVNVDQLETYVSEGKVRELDTLIERDKYDVETIYPALIELLKERGDNKLYGLTPNFYGSAILYNADLFAKHGVQLPHDGMSWYDIIELAKQFPTEGDEKTRVYGFDNNWGINLTQLVSLISSSEGIEDIDTNTMKITLNTDSWKKIYQTAMDAMKSKTFYDPGENGFRGGSMEEYYQSQPFVMGRAAMTIGDTYVLRNLKEAEDALKDYKPFEIGIVAGPASSTEPDKSRNISVSEVFAIAANSPNTDAAWEFIKFVNGDQFAKIKSRSLNNGLLSRMGYSNEFNGHSLDAYYKLKPLPRDYSGLRKIPNGFYEKYQPLMDAEIQLVEANAKTLDEALAKIEAEAQVALDQAIKDQEEKKKEEEAKGGSSDGTTGASSEDSTEDSTGAESSDDGVIVIE</sequence>
<keyword evidence="8" id="KW-1185">Reference proteome</keyword>
<evidence type="ECO:0000256" key="2">
    <source>
        <dbReference type="ARBA" id="ARBA00008520"/>
    </source>
</evidence>
<organism evidence="7 8">
    <name type="scientific">Paenibacillus lentus</name>
    <dbReference type="NCBI Taxonomy" id="1338368"/>
    <lineage>
        <taxon>Bacteria</taxon>
        <taxon>Bacillati</taxon>
        <taxon>Bacillota</taxon>
        <taxon>Bacilli</taxon>
        <taxon>Bacillales</taxon>
        <taxon>Paenibacillaceae</taxon>
        <taxon>Paenibacillus</taxon>
    </lineage>
</organism>
<feature type="compositionally biased region" description="Low complexity" evidence="5">
    <location>
        <begin position="464"/>
        <end position="486"/>
    </location>
</feature>
<dbReference type="AlphaFoldDB" id="A0A3S8RTC1"/>
<dbReference type="GO" id="GO:0030313">
    <property type="term" value="C:cell envelope"/>
    <property type="evidence" value="ECO:0007669"/>
    <property type="project" value="UniProtKB-SubCell"/>
</dbReference>
<evidence type="ECO:0000256" key="3">
    <source>
        <dbReference type="ARBA" id="ARBA00022448"/>
    </source>
</evidence>
<name>A0A3S8RTC1_9BACL</name>
<accession>A0A3S8RTC1</accession>
<comment type="subcellular location">
    <subcellularLocation>
        <location evidence="1">Cell envelope</location>
    </subcellularLocation>
</comment>
<evidence type="ECO:0000313" key="7">
    <source>
        <dbReference type="EMBL" id="AZK45987.1"/>
    </source>
</evidence>
<keyword evidence="4 6" id="KW-0732">Signal</keyword>
<evidence type="ECO:0000256" key="5">
    <source>
        <dbReference type="SAM" id="MobiDB-lite"/>
    </source>
</evidence>
<evidence type="ECO:0000313" key="8">
    <source>
        <dbReference type="Proteomes" id="UP000273145"/>
    </source>
</evidence>
<dbReference type="Proteomes" id="UP000273145">
    <property type="component" value="Chromosome"/>
</dbReference>
<dbReference type="OrthoDB" id="2675752at2"/>
<evidence type="ECO:0000256" key="4">
    <source>
        <dbReference type="ARBA" id="ARBA00022729"/>
    </source>
</evidence>
<dbReference type="Gene3D" id="3.40.190.10">
    <property type="entry name" value="Periplasmic binding protein-like II"/>
    <property type="match status" value="1"/>
</dbReference>
<evidence type="ECO:0000256" key="1">
    <source>
        <dbReference type="ARBA" id="ARBA00004196"/>
    </source>
</evidence>
<dbReference type="InterPro" id="IPR006059">
    <property type="entry name" value="SBP"/>
</dbReference>
<gene>
    <name evidence="7" type="ORF">EIM92_07020</name>
</gene>
<proteinExistence type="inferred from homology"/>
<dbReference type="RefSeq" id="WP_125082076.1">
    <property type="nucleotide sequence ID" value="NZ_CP034248.1"/>
</dbReference>
<evidence type="ECO:0000256" key="6">
    <source>
        <dbReference type="SAM" id="SignalP"/>
    </source>
</evidence>
<reference evidence="7 8" key="1">
    <citation type="submission" date="2018-11" db="EMBL/GenBank/DDBJ databases">
        <title>Genome sequencing of Paenibacillus lentus DSM25539(T).</title>
        <authorList>
            <person name="Kook J.-K."/>
            <person name="Park S.-N."/>
            <person name="Lim Y.K."/>
        </authorList>
    </citation>
    <scope>NUCLEOTIDE SEQUENCE [LARGE SCALE GENOMIC DNA]</scope>
    <source>
        <strain evidence="7 8">DSM 25539</strain>
    </source>
</reference>
<keyword evidence="3" id="KW-0813">Transport</keyword>
<dbReference type="KEGG" id="plen:EIM92_07020"/>
<dbReference type="InterPro" id="IPR050490">
    <property type="entry name" value="Bact_solute-bd_prot1"/>
</dbReference>
<dbReference type="EMBL" id="CP034248">
    <property type="protein sequence ID" value="AZK45987.1"/>
    <property type="molecule type" value="Genomic_DNA"/>
</dbReference>
<feature type="chain" id="PRO_5039124286" evidence="6">
    <location>
        <begin position="21"/>
        <end position="496"/>
    </location>
</feature>
<dbReference type="SUPFAM" id="SSF53850">
    <property type="entry name" value="Periplasmic binding protein-like II"/>
    <property type="match status" value="1"/>
</dbReference>
<dbReference type="PANTHER" id="PTHR43649:SF31">
    <property type="entry name" value="SN-GLYCEROL-3-PHOSPHATE-BINDING PERIPLASMIC PROTEIN UGPB"/>
    <property type="match status" value="1"/>
</dbReference>
<protein>
    <submittedName>
        <fullName evidence="7">Extracellular solute-binding protein</fullName>
    </submittedName>
</protein>